<dbReference type="OrthoDB" id="2081861at2"/>
<organism evidence="1 2">
    <name type="scientific">Brevibacillus parabrevis</name>
    <dbReference type="NCBI Taxonomy" id="54914"/>
    <lineage>
        <taxon>Bacteria</taxon>
        <taxon>Bacillati</taxon>
        <taxon>Bacillota</taxon>
        <taxon>Bacilli</taxon>
        <taxon>Bacillales</taxon>
        <taxon>Paenibacillaceae</taxon>
        <taxon>Brevibacillus</taxon>
    </lineage>
</organism>
<dbReference type="Proteomes" id="UP000316882">
    <property type="component" value="Unassembled WGS sequence"/>
</dbReference>
<name>A0A4Y3PHH1_BREPA</name>
<evidence type="ECO:0000313" key="2">
    <source>
        <dbReference type="Proteomes" id="UP000316882"/>
    </source>
</evidence>
<protein>
    <recommendedName>
        <fullName evidence="3">STAS domain-containing protein</fullName>
    </recommendedName>
</protein>
<keyword evidence="2" id="KW-1185">Reference proteome</keyword>
<proteinExistence type="predicted"/>
<dbReference type="RefSeq" id="WP_063227061.1">
    <property type="nucleotide sequence ID" value="NZ_BJMH01000007.1"/>
</dbReference>
<reference evidence="1 2" key="1">
    <citation type="submission" date="2019-06" db="EMBL/GenBank/DDBJ databases">
        <title>Whole genome shotgun sequence of Brevibacillus parabrevis NBRC 12334.</title>
        <authorList>
            <person name="Hosoyama A."/>
            <person name="Uohara A."/>
            <person name="Ohji S."/>
            <person name="Ichikawa N."/>
        </authorList>
    </citation>
    <scope>NUCLEOTIDE SEQUENCE [LARGE SCALE GENOMIC DNA]</scope>
    <source>
        <strain evidence="1 2">NBRC 12334</strain>
    </source>
</reference>
<evidence type="ECO:0008006" key="3">
    <source>
        <dbReference type="Google" id="ProtNLM"/>
    </source>
</evidence>
<dbReference type="AlphaFoldDB" id="A0A4Y3PHH1"/>
<comment type="caution">
    <text evidence="1">The sequence shown here is derived from an EMBL/GenBank/DDBJ whole genome shotgun (WGS) entry which is preliminary data.</text>
</comment>
<dbReference type="EMBL" id="BJMH01000007">
    <property type="protein sequence ID" value="GEB32235.1"/>
    <property type="molecule type" value="Genomic_DNA"/>
</dbReference>
<dbReference type="GeneID" id="87613467"/>
<sequence>MKEGSGTYRMIVDKETRIFIAFAEGLFDLEQGGAFCMEFMNTANQIPNQSEYALIVDVKDVKPSSTEVQTALVNALTLYVSDDFSFKHRFMTKLTSAIAQSQIARLTKQIPDFDRKLMFVNTREEALSRLADINKTLWRK</sequence>
<gene>
    <name evidence="1" type="ORF">BPA01_18150</name>
</gene>
<accession>A0A4Y3PHH1</accession>
<evidence type="ECO:0000313" key="1">
    <source>
        <dbReference type="EMBL" id="GEB32235.1"/>
    </source>
</evidence>
<dbReference type="STRING" id="54914.AV540_05880"/>